<name>A0A0J0XS90_9TREE</name>
<dbReference type="EMBL" id="KQ087190">
    <property type="protein sequence ID" value="KLT43927.1"/>
    <property type="molecule type" value="Genomic_DNA"/>
</dbReference>
<reference evidence="1 2" key="1">
    <citation type="submission" date="2015-03" db="EMBL/GenBank/DDBJ databases">
        <title>Genomics and transcriptomics of the oil-accumulating basidiomycete yeast T. oleaginosus allow insights into substrate utilization and the diverse evolutionary trajectories of mating systems in fungi.</title>
        <authorList>
            <consortium name="DOE Joint Genome Institute"/>
            <person name="Kourist R."/>
            <person name="Kracht O."/>
            <person name="Bracharz F."/>
            <person name="Lipzen A."/>
            <person name="Nolan M."/>
            <person name="Ohm R."/>
            <person name="Grigoriev I."/>
            <person name="Sun S."/>
            <person name="Heitman J."/>
            <person name="Bruck T."/>
            <person name="Nowrousian M."/>
        </authorList>
    </citation>
    <scope>NUCLEOTIDE SEQUENCE [LARGE SCALE GENOMIC DNA]</scope>
    <source>
        <strain evidence="1 2">IBC0246</strain>
    </source>
</reference>
<sequence length="208" mass="22686">MARKDLLLPPLALDAHTLVLPHPFRLAIDDLAPALSRLVVHAALGRSFNCDKTGWFFPPTLEACVPPWAVRYALHVAVPPDEPELHATRCAFSVSRLHGQDKGEEEEQSARDVVVVFRVSPGRAARAIQPPRPLGILHDFAEAAADHPAWRWTVVGVQEMAEAAPHAVPLQEGVYARFMDVAGPAQVRFCTVAEYARSGEGLLEIGEA</sequence>
<dbReference type="AlphaFoldDB" id="A0A0J0XS90"/>
<evidence type="ECO:0000313" key="1">
    <source>
        <dbReference type="EMBL" id="KLT43927.1"/>
    </source>
</evidence>
<organism evidence="1 2">
    <name type="scientific">Cutaneotrichosporon oleaginosum</name>
    <dbReference type="NCBI Taxonomy" id="879819"/>
    <lineage>
        <taxon>Eukaryota</taxon>
        <taxon>Fungi</taxon>
        <taxon>Dikarya</taxon>
        <taxon>Basidiomycota</taxon>
        <taxon>Agaricomycotina</taxon>
        <taxon>Tremellomycetes</taxon>
        <taxon>Trichosporonales</taxon>
        <taxon>Trichosporonaceae</taxon>
        <taxon>Cutaneotrichosporon</taxon>
    </lineage>
</organism>
<dbReference type="GeneID" id="28983168"/>
<accession>A0A0J0XS90</accession>
<protein>
    <submittedName>
        <fullName evidence="1">Uncharacterized protein</fullName>
    </submittedName>
</protein>
<proteinExistence type="predicted"/>
<dbReference type="Proteomes" id="UP000053611">
    <property type="component" value="Unassembled WGS sequence"/>
</dbReference>
<gene>
    <name evidence="1" type="ORF">CC85DRAFT_283973</name>
</gene>
<keyword evidence="2" id="KW-1185">Reference proteome</keyword>
<evidence type="ECO:0000313" key="2">
    <source>
        <dbReference type="Proteomes" id="UP000053611"/>
    </source>
</evidence>
<dbReference type="RefSeq" id="XP_018280418.1">
    <property type="nucleotide sequence ID" value="XM_018422565.1"/>
</dbReference>